<reference evidence="2 3" key="1">
    <citation type="submission" date="2022-11" db="UniProtKB">
        <authorList>
            <consortium name="WormBaseParasite"/>
        </authorList>
    </citation>
    <scope>IDENTIFICATION</scope>
</reference>
<keyword evidence="1" id="KW-1185">Reference proteome</keyword>
<accession>A0A914ZE86</accession>
<evidence type="ECO:0000313" key="2">
    <source>
        <dbReference type="WBParaSite" id="PgB01_g228_t03"/>
    </source>
</evidence>
<protein>
    <submittedName>
        <fullName evidence="2 3">Uncharacterized protein</fullName>
    </submittedName>
</protein>
<dbReference type="Proteomes" id="UP000887569">
    <property type="component" value="Unplaced"/>
</dbReference>
<organism evidence="1 2">
    <name type="scientific">Parascaris univalens</name>
    <name type="common">Nematode worm</name>
    <dbReference type="NCBI Taxonomy" id="6257"/>
    <lineage>
        <taxon>Eukaryota</taxon>
        <taxon>Metazoa</taxon>
        <taxon>Ecdysozoa</taxon>
        <taxon>Nematoda</taxon>
        <taxon>Chromadorea</taxon>
        <taxon>Rhabditida</taxon>
        <taxon>Spirurina</taxon>
        <taxon>Ascaridomorpha</taxon>
        <taxon>Ascaridoidea</taxon>
        <taxon>Ascarididae</taxon>
        <taxon>Parascaris</taxon>
    </lineage>
</organism>
<sequence length="165" mass="19195">MYSDEERNQPEGGLKKYIYMPPQRSLIAELLRKQYEMEKADKDSRPCQKDNSYFSIDLQLADSRESQSISTAIESSSYDNYGISTAQSPSIQTAKSPELSDLDVYDGDLRLMSERSESMELPSEVKNSNNQDALNIFVWNQRKKKCYERMPTYKESDYCFTHYKS</sequence>
<dbReference type="AlphaFoldDB" id="A0A914ZE86"/>
<dbReference type="WBParaSite" id="PgB01_g228_t04">
    <property type="protein sequence ID" value="PgB01_g228_t04"/>
    <property type="gene ID" value="PgB01_g228"/>
</dbReference>
<proteinExistence type="predicted"/>
<evidence type="ECO:0000313" key="3">
    <source>
        <dbReference type="WBParaSite" id="PgB01_g228_t04"/>
    </source>
</evidence>
<name>A0A914ZE86_PARUN</name>
<dbReference type="WBParaSite" id="PgB01_g228_t03">
    <property type="protein sequence ID" value="PgB01_g228_t03"/>
    <property type="gene ID" value="PgB01_g228"/>
</dbReference>
<evidence type="ECO:0000313" key="1">
    <source>
        <dbReference type="Proteomes" id="UP000887569"/>
    </source>
</evidence>